<proteinExistence type="inferred from homology"/>
<evidence type="ECO:0000256" key="6">
    <source>
        <dbReference type="HAMAP-Rule" id="MF_00073"/>
    </source>
</evidence>
<keyword evidence="9" id="KW-1185">Reference proteome</keyword>
<evidence type="ECO:0000256" key="2">
    <source>
        <dbReference type="ARBA" id="ARBA00022814"/>
    </source>
</evidence>
<comment type="caution">
    <text evidence="8">The sequence shown here is derived from an EMBL/GenBank/DDBJ whole genome shotgun (WGS) entry which is preliminary data.</text>
</comment>
<dbReference type="Pfam" id="PF01029">
    <property type="entry name" value="NusB"/>
    <property type="match status" value="1"/>
</dbReference>
<gene>
    <name evidence="6 8" type="primary">nusB</name>
    <name evidence="8" type="ORF">H6A60_02370</name>
</gene>
<evidence type="ECO:0000313" key="8">
    <source>
        <dbReference type="EMBL" id="MBM6703352.1"/>
    </source>
</evidence>
<dbReference type="HAMAP" id="MF_00073">
    <property type="entry name" value="NusB"/>
    <property type="match status" value="1"/>
</dbReference>
<evidence type="ECO:0000256" key="5">
    <source>
        <dbReference type="ARBA" id="ARBA00023163"/>
    </source>
</evidence>
<dbReference type="InterPro" id="IPR011605">
    <property type="entry name" value="NusB_fam"/>
</dbReference>
<accession>A0ABS2DPR7</accession>
<dbReference type="PANTHER" id="PTHR11078:SF3">
    <property type="entry name" value="ANTITERMINATION NUSB DOMAIN-CONTAINING PROTEIN"/>
    <property type="match status" value="1"/>
</dbReference>
<dbReference type="SUPFAM" id="SSF48013">
    <property type="entry name" value="NusB-like"/>
    <property type="match status" value="1"/>
</dbReference>
<sequence length="170" mass="19218">MTGTQKTHRRPHSARHLARVFTLLGLYQWIADPTLRYTEIESHLAGLINEESGELEGSDISPADFERADKTLFHDLLSGVLLDAQAVEEVFKAFVDRDLKRVSLVERAILFLGTYELMKCPQTPYRVVLNESIELAKQFGSGYRFTNAVLEHVAQTVRKTEFDADHAAKA</sequence>
<dbReference type="Gene3D" id="1.10.940.10">
    <property type="entry name" value="NusB-like"/>
    <property type="match status" value="1"/>
</dbReference>
<dbReference type="InterPro" id="IPR035926">
    <property type="entry name" value="NusB-like_sf"/>
</dbReference>
<evidence type="ECO:0000259" key="7">
    <source>
        <dbReference type="Pfam" id="PF01029"/>
    </source>
</evidence>
<evidence type="ECO:0000256" key="4">
    <source>
        <dbReference type="ARBA" id="ARBA00023015"/>
    </source>
</evidence>
<feature type="domain" description="NusB/RsmB/TIM44" evidence="7">
    <location>
        <begin position="19"/>
        <end position="154"/>
    </location>
</feature>
<evidence type="ECO:0000256" key="1">
    <source>
        <dbReference type="ARBA" id="ARBA00005952"/>
    </source>
</evidence>
<dbReference type="Proteomes" id="UP000715095">
    <property type="component" value="Unassembled WGS sequence"/>
</dbReference>
<dbReference type="NCBIfam" id="TIGR01951">
    <property type="entry name" value="nusB"/>
    <property type="match status" value="1"/>
</dbReference>
<organism evidence="8 9">
    <name type="scientific">Sutterella massiliensis</name>
    <dbReference type="NCBI Taxonomy" id="1816689"/>
    <lineage>
        <taxon>Bacteria</taxon>
        <taxon>Pseudomonadati</taxon>
        <taxon>Pseudomonadota</taxon>
        <taxon>Betaproteobacteria</taxon>
        <taxon>Burkholderiales</taxon>
        <taxon>Sutterellaceae</taxon>
        <taxon>Sutterella</taxon>
    </lineage>
</organism>
<reference evidence="8 9" key="1">
    <citation type="journal article" date="2021" name="Sci. Rep.">
        <title>The distribution of antibiotic resistance genes in chicken gut microbiota commensals.</title>
        <authorList>
            <person name="Juricova H."/>
            <person name="Matiasovicova J."/>
            <person name="Kubasova T."/>
            <person name="Cejkova D."/>
            <person name="Rychlik I."/>
        </authorList>
    </citation>
    <scope>NUCLEOTIDE SEQUENCE [LARGE SCALE GENOMIC DNA]</scope>
    <source>
        <strain evidence="8 9">An829</strain>
    </source>
</reference>
<dbReference type="EMBL" id="JACJJC010000002">
    <property type="protein sequence ID" value="MBM6703352.1"/>
    <property type="molecule type" value="Genomic_DNA"/>
</dbReference>
<keyword evidence="5 6" id="KW-0804">Transcription</keyword>
<keyword evidence="2 6" id="KW-0889">Transcription antitermination</keyword>
<dbReference type="InterPro" id="IPR006027">
    <property type="entry name" value="NusB_RsmB_TIM44"/>
</dbReference>
<keyword evidence="3 6" id="KW-0694">RNA-binding</keyword>
<name>A0ABS2DPR7_9BURK</name>
<dbReference type="PANTHER" id="PTHR11078">
    <property type="entry name" value="N UTILIZATION SUBSTANCE PROTEIN B-RELATED"/>
    <property type="match status" value="1"/>
</dbReference>
<evidence type="ECO:0000256" key="3">
    <source>
        <dbReference type="ARBA" id="ARBA00022884"/>
    </source>
</evidence>
<comment type="similarity">
    <text evidence="1 6">Belongs to the NusB family.</text>
</comment>
<dbReference type="RefSeq" id="WP_205101816.1">
    <property type="nucleotide sequence ID" value="NZ_JACJJC010000002.1"/>
</dbReference>
<keyword evidence="4 6" id="KW-0805">Transcription regulation</keyword>
<protein>
    <recommendedName>
        <fullName evidence="6">Transcription antitermination protein NusB</fullName>
    </recommendedName>
    <alternativeName>
        <fullName evidence="6">Antitermination factor NusB</fullName>
    </alternativeName>
</protein>
<comment type="function">
    <text evidence="6">Involved in transcription antitermination. Required for transcription of ribosomal RNA (rRNA) genes. Binds specifically to the boxA antiterminator sequence of the ribosomal RNA (rrn) operons.</text>
</comment>
<evidence type="ECO:0000313" key="9">
    <source>
        <dbReference type="Proteomes" id="UP000715095"/>
    </source>
</evidence>